<dbReference type="InterPro" id="IPR021345">
    <property type="entry name" value="DUF2961"/>
</dbReference>
<protein>
    <recommendedName>
        <fullName evidence="3">DUF2961 domain-containing protein</fullName>
    </recommendedName>
</protein>
<dbReference type="HOGENOM" id="CLU_425627_0_0_0"/>
<dbReference type="RefSeq" id="WP_025229184.1">
    <property type="nucleotide sequence ID" value="NZ_CP007139.1"/>
</dbReference>
<dbReference type="eggNOG" id="COG4733">
    <property type="taxonomic scope" value="Bacteria"/>
</dbReference>
<dbReference type="OrthoDB" id="2518538at2"/>
<evidence type="ECO:0000313" key="1">
    <source>
        <dbReference type="EMBL" id="AIE86884.1"/>
    </source>
</evidence>
<dbReference type="Gene3D" id="2.60.120.1390">
    <property type="match status" value="3"/>
</dbReference>
<name>A0A068NYD7_FIMGI</name>
<dbReference type="KEGG" id="fgi:OP10G_3516"/>
<dbReference type="EMBL" id="CP007139">
    <property type="protein sequence ID" value="AIE86884.1"/>
    <property type="molecule type" value="Genomic_DNA"/>
</dbReference>
<proteinExistence type="predicted"/>
<reference evidence="1 2" key="1">
    <citation type="journal article" date="2014" name="PLoS ONE">
        <title>The first complete genome sequence of the class fimbriimonadia in the phylum armatimonadetes.</title>
        <authorList>
            <person name="Hu Z.Y."/>
            <person name="Wang Y.Z."/>
            <person name="Im W.T."/>
            <person name="Wang S.Y."/>
            <person name="Zhao G.P."/>
            <person name="Zheng H.J."/>
            <person name="Quan Z.X."/>
        </authorList>
    </citation>
    <scope>NUCLEOTIDE SEQUENCE [LARGE SCALE GENOMIC DNA]</scope>
    <source>
        <strain evidence="1">Gsoil 348</strain>
    </source>
</reference>
<dbReference type="Proteomes" id="UP000027982">
    <property type="component" value="Chromosome"/>
</dbReference>
<sequence length="650" mass="71462">MSPLISLLLSFASASQTDASWAVGSDQLRLDLLPAFKRTVKIGAVTSYDRTEGNDDGFSGKYSFVRKEGDSLVLADLKGPGCIYRIHTPTPTDDPLEFYFDGEATPRISLPFRELFSGKFPPFVRPLVDSAGGGYYCYVPIPYRKSCKVVLRAKQMQFYDLNYATYPESAPVASYDPAAGRRDLARVAEVFSRSRERDLTDVNVPQGTRLQRQTFDRVLRPGKSVTLFESRRPGRIASLRIGPSDAFAGKNRDVLLRITWDGEKQPAVLCPAGDFFGYGWGKPAAGSALVGTYQGVNYCNLPMPFDRSAKVELVSLGDRSISVRGEVVVGDTPRGRNEGKFYAVWRRENPTTEGKPFTFLDTKGRGHIVGLALQAQGMEPGGTPFFEGDDQTTVDGELVVHGTGSEDFFNGGWYDVPGRWDASFARALSGCITYQRPLGRTGGYRFFLGDAYSFEKSILQTIEHAPERNQLPADYCSVTYLYAENRPTVDFGIPSLAMRQVVDPSKVIFPADWTLPINSFSFRDATVSRRSVPAGNGSVRCLSLRTLGEDWFGPAFISLGCDLPSAGRYRIYIDAVKGPEQAKAQLFQDESPVGDPVDLFAEKPAVASHVLVGEINAVEGRNNLMFKLVGKNPLATGFGFDLMTVVCEKV</sequence>
<organism evidence="1 2">
    <name type="scientific">Fimbriimonas ginsengisoli Gsoil 348</name>
    <dbReference type="NCBI Taxonomy" id="661478"/>
    <lineage>
        <taxon>Bacteria</taxon>
        <taxon>Bacillati</taxon>
        <taxon>Armatimonadota</taxon>
        <taxon>Fimbriimonadia</taxon>
        <taxon>Fimbriimonadales</taxon>
        <taxon>Fimbriimonadaceae</taxon>
        <taxon>Fimbriimonas</taxon>
    </lineage>
</organism>
<gene>
    <name evidence="1" type="ORF">OP10G_3516</name>
</gene>
<evidence type="ECO:0000313" key="2">
    <source>
        <dbReference type="Proteomes" id="UP000027982"/>
    </source>
</evidence>
<dbReference type="AlphaFoldDB" id="A0A068NYD7"/>
<dbReference type="STRING" id="661478.OP10G_3516"/>
<keyword evidence="2" id="KW-1185">Reference proteome</keyword>
<evidence type="ECO:0008006" key="3">
    <source>
        <dbReference type="Google" id="ProtNLM"/>
    </source>
</evidence>
<accession>A0A068NYD7</accession>
<dbReference type="Pfam" id="PF11175">
    <property type="entry name" value="DUF2961"/>
    <property type="match status" value="2"/>
</dbReference>